<dbReference type="GO" id="GO:0043005">
    <property type="term" value="C:neuron projection"/>
    <property type="evidence" value="ECO:0007669"/>
    <property type="project" value="TreeGrafter"/>
</dbReference>
<comment type="subcellular location">
    <subcellularLocation>
        <location evidence="1">Membrane</location>
        <topology evidence="1">Multi-pass membrane protein</topology>
    </subcellularLocation>
</comment>
<accession>A0A914CPW7</accession>
<dbReference type="WBParaSite" id="ACRNAN_scaffold12981.g12901.t1">
    <property type="protein sequence ID" value="ACRNAN_scaffold12981.g12901.t1"/>
    <property type="gene ID" value="ACRNAN_scaffold12981.g12901"/>
</dbReference>
<keyword evidence="3" id="KW-1133">Transmembrane helix</keyword>
<evidence type="ECO:0000313" key="11">
    <source>
        <dbReference type="WBParaSite" id="ACRNAN_scaffold12981.g12901.t1"/>
    </source>
</evidence>
<dbReference type="Gene3D" id="1.20.1070.10">
    <property type="entry name" value="Rhodopsin 7-helix transmembrane proteins"/>
    <property type="match status" value="1"/>
</dbReference>
<feature type="region of interest" description="Disordered" evidence="8">
    <location>
        <begin position="139"/>
        <end position="163"/>
    </location>
</feature>
<evidence type="ECO:0000259" key="9">
    <source>
        <dbReference type="PROSITE" id="PS50262"/>
    </source>
</evidence>
<evidence type="ECO:0000256" key="1">
    <source>
        <dbReference type="ARBA" id="ARBA00004141"/>
    </source>
</evidence>
<keyword evidence="10" id="KW-1185">Reference proteome</keyword>
<protein>
    <submittedName>
        <fullName evidence="11">G-protein coupled receptors family 1 profile domain-containing protein</fullName>
    </submittedName>
</protein>
<keyword evidence="2" id="KW-0812">Transmembrane</keyword>
<evidence type="ECO:0000256" key="5">
    <source>
        <dbReference type="ARBA" id="ARBA00023136"/>
    </source>
</evidence>
<evidence type="ECO:0000256" key="7">
    <source>
        <dbReference type="ARBA" id="ARBA00023224"/>
    </source>
</evidence>
<evidence type="ECO:0000256" key="3">
    <source>
        <dbReference type="ARBA" id="ARBA00022989"/>
    </source>
</evidence>
<organism evidence="10 11">
    <name type="scientific">Acrobeloides nanus</name>
    <dbReference type="NCBI Taxonomy" id="290746"/>
    <lineage>
        <taxon>Eukaryota</taxon>
        <taxon>Metazoa</taxon>
        <taxon>Ecdysozoa</taxon>
        <taxon>Nematoda</taxon>
        <taxon>Chromadorea</taxon>
        <taxon>Rhabditida</taxon>
        <taxon>Tylenchina</taxon>
        <taxon>Cephalobomorpha</taxon>
        <taxon>Cephaloboidea</taxon>
        <taxon>Cephalobidae</taxon>
        <taxon>Acrobeloides</taxon>
    </lineage>
</organism>
<evidence type="ECO:0000256" key="4">
    <source>
        <dbReference type="ARBA" id="ARBA00023040"/>
    </source>
</evidence>
<keyword evidence="7" id="KW-0807">Transducer</keyword>
<dbReference type="PANTHER" id="PTHR24235">
    <property type="entry name" value="NEUROPEPTIDE Y RECEPTOR"/>
    <property type="match status" value="1"/>
</dbReference>
<dbReference type="InterPro" id="IPR017452">
    <property type="entry name" value="GPCR_Rhodpsn_7TM"/>
</dbReference>
<sequence>MVVIFGITWLPHNVISLIMEYDEHHEMFHLFGRTDLDISYFIHLLTHCVAMTNIVSNPILYAWLNPTFRELIPFKKLFKRKNLNTRKRTITFRDEYIGSSNNTRTPQISILPNRRTRSVVGCESINSIMANKRARFTSLPTNEEAEHTSSSIVDEENKQENEIKKEDFTSTLTNLTNIPADSVSTTITMISTSLGCQNSIEMEDFKEGDVIV</sequence>
<dbReference type="AlphaFoldDB" id="A0A914CPW7"/>
<feature type="domain" description="G-protein coupled receptors family 1 profile" evidence="9">
    <location>
        <begin position="1"/>
        <end position="61"/>
    </location>
</feature>
<keyword evidence="4" id="KW-0297">G-protein coupled receptor</keyword>
<name>A0A914CPW7_9BILA</name>
<evidence type="ECO:0000256" key="6">
    <source>
        <dbReference type="ARBA" id="ARBA00023170"/>
    </source>
</evidence>
<evidence type="ECO:0000313" key="10">
    <source>
        <dbReference type="Proteomes" id="UP000887540"/>
    </source>
</evidence>
<dbReference type="GO" id="GO:0005886">
    <property type="term" value="C:plasma membrane"/>
    <property type="evidence" value="ECO:0007669"/>
    <property type="project" value="TreeGrafter"/>
</dbReference>
<dbReference type="PROSITE" id="PS50262">
    <property type="entry name" value="G_PROTEIN_RECEP_F1_2"/>
    <property type="match status" value="1"/>
</dbReference>
<dbReference type="GO" id="GO:0042923">
    <property type="term" value="F:neuropeptide binding"/>
    <property type="evidence" value="ECO:0007669"/>
    <property type="project" value="TreeGrafter"/>
</dbReference>
<reference evidence="11" key="1">
    <citation type="submission" date="2022-11" db="UniProtKB">
        <authorList>
            <consortium name="WormBaseParasite"/>
        </authorList>
    </citation>
    <scope>IDENTIFICATION</scope>
</reference>
<evidence type="ECO:0000256" key="8">
    <source>
        <dbReference type="SAM" id="MobiDB-lite"/>
    </source>
</evidence>
<dbReference type="SUPFAM" id="SSF81321">
    <property type="entry name" value="Family A G protein-coupled receptor-like"/>
    <property type="match status" value="1"/>
</dbReference>
<dbReference type="PANTHER" id="PTHR24235:SF27">
    <property type="entry name" value="NEUROPEPTIDE RECEPTOR NPR-1"/>
    <property type="match status" value="1"/>
</dbReference>
<proteinExistence type="predicted"/>
<evidence type="ECO:0000256" key="2">
    <source>
        <dbReference type="ARBA" id="ARBA00022692"/>
    </source>
</evidence>
<keyword evidence="5" id="KW-0472">Membrane</keyword>
<keyword evidence="6" id="KW-0675">Receptor</keyword>
<dbReference type="Proteomes" id="UP000887540">
    <property type="component" value="Unplaced"/>
</dbReference>
<dbReference type="GO" id="GO:0008188">
    <property type="term" value="F:neuropeptide receptor activity"/>
    <property type="evidence" value="ECO:0007669"/>
    <property type="project" value="TreeGrafter"/>
</dbReference>